<dbReference type="OrthoDB" id="576at10239"/>
<feature type="domain" description="DUF7257" evidence="1">
    <location>
        <begin position="168"/>
        <end position="412"/>
    </location>
</feature>
<dbReference type="Pfam" id="PF23918">
    <property type="entry name" value="DUF7257"/>
    <property type="match status" value="1"/>
</dbReference>
<keyword evidence="3" id="KW-1185">Reference proteome</keyword>
<dbReference type="RefSeq" id="YP_009125973.1">
    <property type="nucleotide sequence ID" value="NC_026605.1"/>
</dbReference>
<dbReference type="EMBL" id="KP027200">
    <property type="protein sequence ID" value="AJF40374.1"/>
    <property type="molecule type" value="Genomic_DNA"/>
</dbReference>
<evidence type="ECO:0000313" key="2">
    <source>
        <dbReference type="EMBL" id="AJF40374.1"/>
    </source>
</evidence>
<evidence type="ECO:0000259" key="1">
    <source>
        <dbReference type="Pfam" id="PF23918"/>
    </source>
</evidence>
<dbReference type="Proteomes" id="UP000031808">
    <property type="component" value="Segment"/>
</dbReference>
<evidence type="ECO:0000313" key="3">
    <source>
        <dbReference type="Proteomes" id="UP000031808"/>
    </source>
</evidence>
<organism evidence="2 3">
    <name type="scientific">Mycobacterium phage Malithi</name>
    <dbReference type="NCBI Taxonomy" id="1567472"/>
    <lineage>
        <taxon>Viruses</taxon>
        <taxon>Duplodnaviria</taxon>
        <taxon>Heunggongvirae</taxon>
        <taxon>Uroviricota</taxon>
        <taxon>Caudoviricetes</taxon>
        <taxon>Pclasvirinae</taxon>
        <taxon>Fishburnevirus</taxon>
        <taxon>Fishburnevirus malithi</taxon>
    </lineage>
</organism>
<name>A0A0B5H9V1_9CAUD</name>
<sequence>MTQDKQTFPPGEATLLGQELMLERTDPLIMLTTADRKVTFYLSGGLAAWPRHQDGVNLVEITTPTPEFRNLRAQGARQDGGQTRDTVYDPMQIDAVFLASATTPDGLSRVVSEWIAANDPEQLCRLEWFTFEGGLWWCDVRLEKRWIDRIQQSPRRAKKQVLSTVWMNDLAFWQSVDSTCTWAFSYQTMIDTFKYDTSASKDLGENWPQYRYDGEGGGYWYANGDRAVWRDDPEDPLLTEGVSVLCGPYKDFATATDYQVIDFVIGSFQEITFPDGAENHAWGRLNRDEDGEWAGDGIRAAVGPTSAVLHRFNDFEKTRIGLPVPLFPPPFIGEKFRLIIGYQGNPRKYRLLRALTDRSAGVPVLTVTEQGTGSALGPDHRGVGFGGRAGAALITQATPASVRKVAAGDNRTETQEGFLTLTNIGERDGWPQIVFEGPGLLEIANGPGSTDMIKFGPLEDGQRVLISTHPRYRAVVDLTQGQVGQQLDGGQKLIDTIVKLLSLGQVPPALQWFESVFGIKPPQGPLYSLLDGRFTRPIPGVRQPRDATTSRIAIRVRDGNANTKVTASVTPMRRWPEAVHD</sequence>
<dbReference type="InterPro" id="IPR055681">
    <property type="entry name" value="DUF7257"/>
</dbReference>
<accession>A0A0B5H9V1</accession>
<dbReference type="GeneID" id="23680778"/>
<dbReference type="KEGG" id="vg:23680778"/>
<reference evidence="2 3" key="1">
    <citation type="submission" date="2014-10" db="EMBL/GenBank/DDBJ databases">
        <authorList>
            <person name="Mbambo L.M."/>
            <person name="Adam N."/>
            <person name="Bengani L."/>
            <person name="Honono X."/>
            <person name="Molechan C."/>
            <person name="Ncobeni N."/>
            <person name="Tshabalala N."/>
            <person name="Nkondlo N."/>
            <person name="Larsen M.H."/>
            <person name="Rubin E.J."/>
            <person name="Russell D.A."/>
            <person name="Guerrero C.A."/>
            <person name="Bowman C.A."/>
            <person name="Jacobs-Sera D."/>
            <person name="Hendrix R.W."/>
            <person name="Hatfull G.F."/>
        </authorList>
    </citation>
    <scope>NUCLEOTIDE SEQUENCE [LARGE SCALE GENOMIC DNA]</scope>
</reference>
<protein>
    <submittedName>
        <fullName evidence="2">Minor tail protein</fullName>
    </submittedName>
</protein>
<gene>
    <name evidence="2" type="primary">18</name>
    <name evidence="2" type="ORF">MALITHI_18</name>
</gene>
<proteinExistence type="predicted"/>